<accession>A0ABP7ASW2</accession>
<dbReference type="Proteomes" id="UP001501074">
    <property type="component" value="Unassembled WGS sequence"/>
</dbReference>
<dbReference type="Pfam" id="PF04069">
    <property type="entry name" value="OpuAC"/>
    <property type="match status" value="1"/>
</dbReference>
<reference evidence="4" key="1">
    <citation type="journal article" date="2019" name="Int. J. Syst. Evol. Microbiol.">
        <title>The Global Catalogue of Microorganisms (GCM) 10K type strain sequencing project: providing services to taxonomists for standard genome sequencing and annotation.</title>
        <authorList>
            <consortium name="The Broad Institute Genomics Platform"/>
            <consortium name="The Broad Institute Genome Sequencing Center for Infectious Disease"/>
            <person name="Wu L."/>
            <person name="Ma J."/>
        </authorList>
    </citation>
    <scope>NUCLEOTIDE SEQUENCE [LARGE SCALE GENOMIC DNA]</scope>
    <source>
        <strain evidence="4">JCM 16902</strain>
    </source>
</reference>
<dbReference type="PROSITE" id="PS51257">
    <property type="entry name" value="PROKAR_LIPOPROTEIN"/>
    <property type="match status" value="1"/>
</dbReference>
<comment type="caution">
    <text evidence="3">The sequence shown here is derived from an EMBL/GenBank/DDBJ whole genome shotgun (WGS) entry which is preliminary data.</text>
</comment>
<dbReference type="RefSeq" id="WP_231486651.1">
    <property type="nucleotide sequence ID" value="NZ_BAAAZO010000013.1"/>
</dbReference>
<dbReference type="Gene3D" id="3.40.190.10">
    <property type="entry name" value="Periplasmic binding protein-like II"/>
    <property type="match status" value="1"/>
</dbReference>
<dbReference type="CDD" id="cd13640">
    <property type="entry name" value="PBP2_ChoX"/>
    <property type="match status" value="1"/>
</dbReference>
<dbReference type="InterPro" id="IPR007210">
    <property type="entry name" value="ABC_Gly_betaine_transp_sub-bd"/>
</dbReference>
<evidence type="ECO:0000259" key="2">
    <source>
        <dbReference type="Pfam" id="PF04069"/>
    </source>
</evidence>
<dbReference type="EMBL" id="BAAAZO010000013">
    <property type="protein sequence ID" value="GAA3639874.1"/>
    <property type="molecule type" value="Genomic_DNA"/>
</dbReference>
<sequence>MKPPGLRRGRRMLALAVCVTAVATTMACSSAQDKGDFALVADSGGGGDDSGGGAESVTLIQQPWVDLQAENEISKQILEGLGYSVKVDEVSVELGAQAMSTGDADAYLGNWWPSQEPTYGDLIDAGDVEVDSTILKGTEYAPAVPAKTAERLGIKSLADLDQHGDEFGRRIYGIEAGSPGNETIQKAIDDDAYGLGDWKLVASGTAAMLTQVQKADSSGKAIVFLGWSPHWMTVDFGATFLQDPDKVWGGAGEIRTVSRKGWAADNPNIAAFLKNLTFTTDEAGQFYYDKDKDGKSLPDIAKAWINDNPDKVREFLKGVQSSDGQDAESVILK</sequence>
<evidence type="ECO:0000313" key="3">
    <source>
        <dbReference type="EMBL" id="GAA3639874.1"/>
    </source>
</evidence>
<evidence type="ECO:0000256" key="1">
    <source>
        <dbReference type="SAM" id="SignalP"/>
    </source>
</evidence>
<name>A0ABP7ASW2_9ACTN</name>
<proteinExistence type="predicted"/>
<feature type="domain" description="ABC-type glycine betaine transport system substrate-binding" evidence="2">
    <location>
        <begin position="56"/>
        <end position="306"/>
    </location>
</feature>
<gene>
    <name evidence="3" type="ORF">GCM10022223_68790</name>
</gene>
<dbReference type="SUPFAM" id="SSF53850">
    <property type="entry name" value="Periplasmic binding protein-like II"/>
    <property type="match status" value="1"/>
</dbReference>
<organism evidence="3 4">
    <name type="scientific">Kineosporia mesophila</name>
    <dbReference type="NCBI Taxonomy" id="566012"/>
    <lineage>
        <taxon>Bacteria</taxon>
        <taxon>Bacillati</taxon>
        <taxon>Actinomycetota</taxon>
        <taxon>Actinomycetes</taxon>
        <taxon>Kineosporiales</taxon>
        <taxon>Kineosporiaceae</taxon>
        <taxon>Kineosporia</taxon>
    </lineage>
</organism>
<keyword evidence="4" id="KW-1185">Reference proteome</keyword>
<dbReference type="InterPro" id="IPR017783">
    <property type="entry name" value="ABC_choline_sub-bd"/>
</dbReference>
<dbReference type="Gene3D" id="3.40.190.100">
    <property type="entry name" value="Glycine betaine-binding periplasmic protein, domain 2"/>
    <property type="match status" value="1"/>
</dbReference>
<keyword evidence="1" id="KW-0732">Signal</keyword>
<evidence type="ECO:0000313" key="4">
    <source>
        <dbReference type="Proteomes" id="UP001501074"/>
    </source>
</evidence>
<feature type="signal peptide" evidence="1">
    <location>
        <begin position="1"/>
        <end position="31"/>
    </location>
</feature>
<protein>
    <submittedName>
        <fullName evidence="3">Choline ABC transporter substrate-binding protein</fullName>
    </submittedName>
</protein>
<feature type="chain" id="PRO_5046574211" evidence="1">
    <location>
        <begin position="32"/>
        <end position="333"/>
    </location>
</feature>